<dbReference type="PANTHER" id="PTHR33281">
    <property type="entry name" value="UPF0187 PROTEIN YNEE"/>
    <property type="match status" value="1"/>
</dbReference>
<evidence type="ECO:0000256" key="7">
    <source>
        <dbReference type="ARBA" id="ARBA00023136"/>
    </source>
</evidence>
<evidence type="ECO:0000256" key="5">
    <source>
        <dbReference type="ARBA" id="ARBA00022989"/>
    </source>
</evidence>
<evidence type="ECO:0000313" key="8">
    <source>
        <dbReference type="EMBL" id="KAK3273780.1"/>
    </source>
</evidence>
<accession>A0AAE0G9D7</accession>
<keyword evidence="4" id="KW-0812">Transmembrane</keyword>
<dbReference type="Proteomes" id="UP001190700">
    <property type="component" value="Unassembled WGS sequence"/>
</dbReference>
<keyword evidence="2" id="KW-0813">Transport</keyword>
<dbReference type="EMBL" id="LGRX02008257">
    <property type="protein sequence ID" value="KAK3273780.1"/>
    <property type="molecule type" value="Genomic_DNA"/>
</dbReference>
<evidence type="ECO:0000256" key="6">
    <source>
        <dbReference type="ARBA" id="ARBA00023065"/>
    </source>
</evidence>
<keyword evidence="5" id="KW-1133">Transmembrane helix</keyword>
<comment type="subcellular location">
    <subcellularLocation>
        <location evidence="1">Cell membrane</location>
        <topology evidence="1">Multi-pass membrane protein</topology>
    </subcellularLocation>
</comment>
<gene>
    <name evidence="8" type="ORF">CYMTET_17994</name>
</gene>
<proteinExistence type="predicted"/>
<evidence type="ECO:0000256" key="1">
    <source>
        <dbReference type="ARBA" id="ARBA00004651"/>
    </source>
</evidence>
<dbReference type="GO" id="GO:0005254">
    <property type="term" value="F:chloride channel activity"/>
    <property type="evidence" value="ECO:0007669"/>
    <property type="project" value="InterPro"/>
</dbReference>
<keyword evidence="9" id="KW-1185">Reference proteome</keyword>
<sequence length="243" mass="27462">MIDAAGNMSVDLQKGGHSTKAKEELARLCRVYINETNIFLREASLRTRSKEMYWMNGNPPYAIPADLPPRFADTTLEEENILRKYVRSPVIVLKWIRQHLYQVAVVEGLIAGRDEGQRALVLKQGIEKNLLALQTHFNGASKIATTPVPEPYTQMNRTIMFLFVFTSPFALIKAFDLCPWATIPASMLLAFGYYGLDSAALDLEDPFISRFGDVQLDGRFERAVCADINMLLMPEREGKDIKD</sequence>
<organism evidence="8 9">
    <name type="scientific">Cymbomonas tetramitiformis</name>
    <dbReference type="NCBI Taxonomy" id="36881"/>
    <lineage>
        <taxon>Eukaryota</taxon>
        <taxon>Viridiplantae</taxon>
        <taxon>Chlorophyta</taxon>
        <taxon>Pyramimonadophyceae</taxon>
        <taxon>Pyramimonadales</taxon>
        <taxon>Pyramimonadaceae</taxon>
        <taxon>Cymbomonas</taxon>
    </lineage>
</organism>
<comment type="caution">
    <text evidence="8">The sequence shown here is derived from an EMBL/GenBank/DDBJ whole genome shotgun (WGS) entry which is preliminary data.</text>
</comment>
<name>A0AAE0G9D7_9CHLO</name>
<keyword evidence="7" id="KW-0472">Membrane</keyword>
<evidence type="ECO:0000313" key="9">
    <source>
        <dbReference type="Proteomes" id="UP001190700"/>
    </source>
</evidence>
<dbReference type="PANTHER" id="PTHR33281:SF19">
    <property type="entry name" value="VOLTAGE-DEPENDENT ANION CHANNEL-FORMING PROTEIN YNEE"/>
    <property type="match status" value="1"/>
</dbReference>
<dbReference type="AlphaFoldDB" id="A0AAE0G9D7"/>
<evidence type="ECO:0000256" key="2">
    <source>
        <dbReference type="ARBA" id="ARBA00022448"/>
    </source>
</evidence>
<reference evidence="8 9" key="1">
    <citation type="journal article" date="2015" name="Genome Biol. Evol.">
        <title>Comparative Genomics of a Bacterivorous Green Alga Reveals Evolutionary Causalities and Consequences of Phago-Mixotrophic Mode of Nutrition.</title>
        <authorList>
            <person name="Burns J.A."/>
            <person name="Paasch A."/>
            <person name="Narechania A."/>
            <person name="Kim E."/>
        </authorList>
    </citation>
    <scope>NUCLEOTIDE SEQUENCE [LARGE SCALE GENOMIC DNA]</scope>
    <source>
        <strain evidence="8 9">PLY_AMNH</strain>
    </source>
</reference>
<dbReference type="Pfam" id="PF25539">
    <property type="entry name" value="Bestrophin_2"/>
    <property type="match status" value="1"/>
</dbReference>
<evidence type="ECO:0000256" key="4">
    <source>
        <dbReference type="ARBA" id="ARBA00022692"/>
    </source>
</evidence>
<evidence type="ECO:0000256" key="3">
    <source>
        <dbReference type="ARBA" id="ARBA00022475"/>
    </source>
</evidence>
<keyword evidence="6" id="KW-0406">Ion transport</keyword>
<keyword evidence="3" id="KW-1003">Cell membrane</keyword>
<protein>
    <submittedName>
        <fullName evidence="8">Uncharacterized protein</fullName>
    </submittedName>
</protein>
<dbReference type="GO" id="GO:0005886">
    <property type="term" value="C:plasma membrane"/>
    <property type="evidence" value="ECO:0007669"/>
    <property type="project" value="UniProtKB-SubCell"/>
</dbReference>
<dbReference type="InterPro" id="IPR044669">
    <property type="entry name" value="YneE/VCCN1/2-like"/>
</dbReference>